<feature type="chain" id="PRO_5016596008" evidence="1">
    <location>
        <begin position="16"/>
        <end position="112"/>
    </location>
</feature>
<keyword evidence="3" id="KW-1185">Reference proteome</keyword>
<comment type="caution">
    <text evidence="2">The sequence shown here is derived from an EMBL/GenBank/DDBJ whole genome shotgun (WGS) entry which is preliminary data.</text>
</comment>
<keyword evidence="1" id="KW-0732">Signal</keyword>
<evidence type="ECO:0000313" key="2">
    <source>
        <dbReference type="EMBL" id="RDX89005.1"/>
    </source>
</evidence>
<accession>A0A371GEM8</accession>
<gene>
    <name evidence="2" type="ORF">CR513_29323</name>
</gene>
<feature type="signal peptide" evidence="1">
    <location>
        <begin position="1"/>
        <end position="15"/>
    </location>
</feature>
<feature type="non-terminal residue" evidence="2">
    <location>
        <position position="1"/>
    </location>
</feature>
<dbReference type="Proteomes" id="UP000257109">
    <property type="component" value="Unassembled WGS sequence"/>
</dbReference>
<sequence>MWHILIGQLFIQVTALPLNIEIKKEKTNVNREVYFGKTTSKRRNLRLPGVEPGSIAWKAIILTVGLQTLNDTSVALILQEKSHNTCLFATSLPTLANGHFGFHEMLDTIQTK</sequence>
<protein>
    <submittedName>
        <fullName evidence="2">Uncharacterized protein</fullName>
    </submittedName>
</protein>
<reference evidence="2" key="1">
    <citation type="submission" date="2018-05" db="EMBL/GenBank/DDBJ databases">
        <title>Draft genome of Mucuna pruriens seed.</title>
        <authorList>
            <person name="Nnadi N.E."/>
            <person name="Vos R."/>
            <person name="Hasami M.H."/>
            <person name="Devisetty U.K."/>
            <person name="Aguiy J.C."/>
        </authorList>
    </citation>
    <scope>NUCLEOTIDE SEQUENCE [LARGE SCALE GENOMIC DNA]</scope>
    <source>
        <strain evidence="2">JCA_2017</strain>
    </source>
</reference>
<organism evidence="2 3">
    <name type="scientific">Mucuna pruriens</name>
    <name type="common">Velvet bean</name>
    <name type="synonym">Dolichos pruriens</name>
    <dbReference type="NCBI Taxonomy" id="157652"/>
    <lineage>
        <taxon>Eukaryota</taxon>
        <taxon>Viridiplantae</taxon>
        <taxon>Streptophyta</taxon>
        <taxon>Embryophyta</taxon>
        <taxon>Tracheophyta</taxon>
        <taxon>Spermatophyta</taxon>
        <taxon>Magnoliopsida</taxon>
        <taxon>eudicotyledons</taxon>
        <taxon>Gunneridae</taxon>
        <taxon>Pentapetalae</taxon>
        <taxon>rosids</taxon>
        <taxon>fabids</taxon>
        <taxon>Fabales</taxon>
        <taxon>Fabaceae</taxon>
        <taxon>Papilionoideae</taxon>
        <taxon>50 kb inversion clade</taxon>
        <taxon>NPAAA clade</taxon>
        <taxon>indigoferoid/millettioid clade</taxon>
        <taxon>Phaseoleae</taxon>
        <taxon>Mucuna</taxon>
    </lineage>
</organism>
<dbReference type="EMBL" id="QJKJ01005790">
    <property type="protein sequence ID" value="RDX89005.1"/>
    <property type="molecule type" value="Genomic_DNA"/>
</dbReference>
<evidence type="ECO:0000256" key="1">
    <source>
        <dbReference type="SAM" id="SignalP"/>
    </source>
</evidence>
<evidence type="ECO:0000313" key="3">
    <source>
        <dbReference type="Proteomes" id="UP000257109"/>
    </source>
</evidence>
<proteinExistence type="predicted"/>
<feature type="non-terminal residue" evidence="2">
    <location>
        <position position="112"/>
    </location>
</feature>
<name>A0A371GEM8_MUCPR</name>
<dbReference type="AlphaFoldDB" id="A0A371GEM8"/>